<evidence type="ECO:0000256" key="7">
    <source>
        <dbReference type="SAM" id="MobiDB-lite"/>
    </source>
</evidence>
<dbReference type="GO" id="GO:0003995">
    <property type="term" value="F:acyl-CoA dehydrogenase activity"/>
    <property type="evidence" value="ECO:0007669"/>
    <property type="project" value="InterPro"/>
</dbReference>
<dbReference type="InterPro" id="IPR046373">
    <property type="entry name" value="Acyl-CoA_Oxase/DH_mid-dom_sf"/>
</dbReference>
<dbReference type="PROSITE" id="PS00073">
    <property type="entry name" value="ACYL_COA_DH_2"/>
    <property type="match status" value="1"/>
</dbReference>
<evidence type="ECO:0000256" key="2">
    <source>
        <dbReference type="ARBA" id="ARBA00009347"/>
    </source>
</evidence>
<dbReference type="InterPro" id="IPR006091">
    <property type="entry name" value="Acyl-CoA_Oxase/DH_mid-dom"/>
</dbReference>
<dbReference type="PANTHER" id="PTHR43884:SF12">
    <property type="entry name" value="ISOVALERYL-COA DEHYDROGENASE, MITOCHONDRIAL-RELATED"/>
    <property type="match status" value="1"/>
</dbReference>
<dbReference type="FunFam" id="1.20.140.10:FF:000004">
    <property type="entry name" value="Acyl-CoA dehydrogenase FadE25"/>
    <property type="match status" value="1"/>
</dbReference>
<feature type="compositionally biased region" description="Basic and acidic residues" evidence="7">
    <location>
        <begin position="146"/>
        <end position="155"/>
    </location>
</feature>
<name>A0AAV3T477_9EURY</name>
<proteinExistence type="inferred from homology"/>
<dbReference type="InterPro" id="IPR009100">
    <property type="entry name" value="AcylCoA_DH/oxidase_NM_dom_sf"/>
</dbReference>
<comment type="cofactor">
    <cofactor evidence="1 6">
        <name>FAD</name>
        <dbReference type="ChEBI" id="CHEBI:57692"/>
    </cofactor>
</comment>
<comment type="similarity">
    <text evidence="2 6">Belongs to the acyl-CoA dehydrogenase family.</text>
</comment>
<dbReference type="InterPro" id="IPR006089">
    <property type="entry name" value="Acyl-CoA_DH_CS"/>
</dbReference>
<dbReference type="Pfam" id="PF02770">
    <property type="entry name" value="Acyl-CoA_dh_M"/>
    <property type="match status" value="1"/>
</dbReference>
<keyword evidence="4 6" id="KW-0274">FAD</keyword>
<evidence type="ECO:0000313" key="11">
    <source>
        <dbReference type="EMBL" id="GAA0661192.1"/>
    </source>
</evidence>
<dbReference type="InterPro" id="IPR009075">
    <property type="entry name" value="AcylCo_DH/oxidase_C"/>
</dbReference>
<feature type="region of interest" description="Disordered" evidence="7">
    <location>
        <begin position="133"/>
        <end position="171"/>
    </location>
</feature>
<feature type="domain" description="Acyl-CoA oxidase/dehydrogenase middle" evidence="9">
    <location>
        <begin position="131"/>
        <end position="244"/>
    </location>
</feature>
<dbReference type="PIRSF" id="PIRSF016578">
    <property type="entry name" value="HsaA"/>
    <property type="match status" value="1"/>
</dbReference>
<evidence type="ECO:0000313" key="12">
    <source>
        <dbReference type="Proteomes" id="UP001500420"/>
    </source>
</evidence>
<dbReference type="Gene3D" id="2.40.110.10">
    <property type="entry name" value="Butyryl-CoA Dehydrogenase, subunit A, domain 2"/>
    <property type="match status" value="1"/>
</dbReference>
<evidence type="ECO:0000256" key="4">
    <source>
        <dbReference type="ARBA" id="ARBA00022827"/>
    </source>
</evidence>
<dbReference type="SUPFAM" id="SSF47203">
    <property type="entry name" value="Acyl-CoA dehydrogenase C-terminal domain-like"/>
    <property type="match status" value="1"/>
</dbReference>
<dbReference type="Proteomes" id="UP001500420">
    <property type="component" value="Unassembled WGS sequence"/>
</dbReference>
<accession>A0AAV3T477</accession>
<dbReference type="Pfam" id="PF02771">
    <property type="entry name" value="Acyl-CoA_dh_N"/>
    <property type="match status" value="1"/>
</dbReference>
<evidence type="ECO:0000259" key="9">
    <source>
        <dbReference type="Pfam" id="PF02770"/>
    </source>
</evidence>
<evidence type="ECO:0000256" key="1">
    <source>
        <dbReference type="ARBA" id="ARBA00001974"/>
    </source>
</evidence>
<evidence type="ECO:0000256" key="3">
    <source>
        <dbReference type="ARBA" id="ARBA00022630"/>
    </source>
</evidence>
<keyword evidence="12" id="KW-1185">Reference proteome</keyword>
<reference evidence="11 12" key="1">
    <citation type="journal article" date="2019" name="Int. J. Syst. Evol. Microbiol.">
        <title>The Global Catalogue of Microorganisms (GCM) 10K type strain sequencing project: providing services to taxonomists for standard genome sequencing and annotation.</title>
        <authorList>
            <consortium name="The Broad Institute Genomics Platform"/>
            <consortium name="The Broad Institute Genome Sequencing Center for Infectious Disease"/>
            <person name="Wu L."/>
            <person name="Ma J."/>
        </authorList>
    </citation>
    <scope>NUCLEOTIDE SEQUENCE [LARGE SCALE GENOMIC DNA]</scope>
    <source>
        <strain evidence="11 12">JCM 16328</strain>
    </source>
</reference>
<dbReference type="AlphaFoldDB" id="A0AAV3T477"/>
<dbReference type="FunFam" id="1.10.540.10:FF:000002">
    <property type="entry name" value="Acyl-CoA dehydrogenase FadE19"/>
    <property type="match status" value="1"/>
</dbReference>
<evidence type="ECO:0000259" key="10">
    <source>
        <dbReference type="Pfam" id="PF02771"/>
    </source>
</evidence>
<dbReference type="Pfam" id="PF00441">
    <property type="entry name" value="Acyl-CoA_dh_1"/>
    <property type="match status" value="1"/>
</dbReference>
<dbReference type="Gene3D" id="1.20.140.10">
    <property type="entry name" value="Butyryl-CoA Dehydrogenase, subunit A, domain 3"/>
    <property type="match status" value="1"/>
</dbReference>
<dbReference type="InterPro" id="IPR013786">
    <property type="entry name" value="AcylCoA_DH/ox_N"/>
</dbReference>
<dbReference type="Gene3D" id="1.10.540.10">
    <property type="entry name" value="Acyl-CoA dehydrogenase/oxidase, N-terminal domain"/>
    <property type="match status" value="1"/>
</dbReference>
<sequence>MLGVRELSRMEFRVPDEHRMIRESVRDFCEAEIAPIAQEIEDEHRFPDEIFDQLAELDVMGVPVDEEYGGLGGDQLMYALVAEELGRVSGAIGLSYAAHVSLGSKPIEMFGTEEQKERWLRPLAEGEHMGAWALTEPGSGSDASDMDTRARKDTPEQSSASSETLEASQNGDEWVLDGTKQFITNANVAGSILVKAVTDPDAGYDGISTFIVDPDADDGFEVTTVWDKLGLNASPTCEIRFDDCRLPEDRLLGEEGDGWRQTTKTLDGGRISIAALSVGLAQGAYEAARSYATEREQFGQPISEFDAIRDKLVAMDRKIERSRLLTHKAAWTYDEGEDCTRLSSLAKLDASETAREVAEEAIQTLGGYGYTTDFAPQRFYRDAKLMEIGEGTSEIQHLVIGRELGL</sequence>
<organism evidence="11 12">
    <name type="scientific">Natronoarchaeum mannanilyticum</name>
    <dbReference type="NCBI Taxonomy" id="926360"/>
    <lineage>
        <taxon>Archaea</taxon>
        <taxon>Methanobacteriati</taxon>
        <taxon>Methanobacteriota</taxon>
        <taxon>Stenosarchaea group</taxon>
        <taxon>Halobacteria</taxon>
        <taxon>Halobacteriales</taxon>
        <taxon>Natronoarchaeaceae</taxon>
    </lineage>
</organism>
<comment type="caution">
    <text evidence="11">The sequence shown here is derived from an EMBL/GenBank/DDBJ whole genome shotgun (WGS) entry which is preliminary data.</text>
</comment>
<dbReference type="PANTHER" id="PTHR43884">
    <property type="entry name" value="ACYL-COA DEHYDROGENASE"/>
    <property type="match status" value="1"/>
</dbReference>
<evidence type="ECO:0000256" key="5">
    <source>
        <dbReference type="ARBA" id="ARBA00023002"/>
    </source>
</evidence>
<keyword evidence="3 6" id="KW-0285">Flavoprotein</keyword>
<dbReference type="EMBL" id="BAAADV010000001">
    <property type="protein sequence ID" value="GAA0661192.1"/>
    <property type="molecule type" value="Genomic_DNA"/>
</dbReference>
<gene>
    <name evidence="11" type="ORF">GCM10009020_01670</name>
</gene>
<protein>
    <submittedName>
        <fullName evidence="11">Acyl-CoA dehydrogenase family protein</fullName>
    </submittedName>
</protein>
<dbReference type="InterPro" id="IPR036250">
    <property type="entry name" value="AcylCo_DH-like_C"/>
</dbReference>
<dbReference type="SUPFAM" id="SSF56645">
    <property type="entry name" value="Acyl-CoA dehydrogenase NM domain-like"/>
    <property type="match status" value="1"/>
</dbReference>
<feature type="domain" description="Acyl-CoA dehydrogenase/oxidase C-terminal" evidence="8">
    <location>
        <begin position="256"/>
        <end position="404"/>
    </location>
</feature>
<keyword evidence="5 6" id="KW-0560">Oxidoreductase</keyword>
<evidence type="ECO:0000256" key="6">
    <source>
        <dbReference type="RuleBase" id="RU362125"/>
    </source>
</evidence>
<evidence type="ECO:0000259" key="8">
    <source>
        <dbReference type="Pfam" id="PF00441"/>
    </source>
</evidence>
<dbReference type="GO" id="GO:0050660">
    <property type="term" value="F:flavin adenine dinucleotide binding"/>
    <property type="evidence" value="ECO:0007669"/>
    <property type="project" value="InterPro"/>
</dbReference>
<feature type="domain" description="Acyl-CoA dehydrogenase/oxidase N-terminal" evidence="10">
    <location>
        <begin position="16"/>
        <end position="127"/>
    </location>
</feature>
<dbReference type="InterPro" id="IPR037069">
    <property type="entry name" value="AcylCoA_DH/ox_N_sf"/>
</dbReference>
<feature type="compositionally biased region" description="Polar residues" evidence="7">
    <location>
        <begin position="156"/>
        <end position="171"/>
    </location>
</feature>